<dbReference type="RefSeq" id="WP_342019502.1">
    <property type="nucleotide sequence ID" value="NZ_FNNH01000016.1"/>
</dbReference>
<dbReference type="InterPro" id="IPR022272">
    <property type="entry name" value="Lipocalin_CS"/>
</dbReference>
<comment type="function">
    <text evidence="10 12">Involved in the storage or transport of lipids necessary for membrane maintenance under stressful conditions. Displays a binding preference for lysophospholipids.</text>
</comment>
<feature type="domain" description="Lipocalin/cytosolic fatty-acid binding" evidence="15">
    <location>
        <begin position="56"/>
        <end position="197"/>
    </location>
</feature>
<dbReference type="Gene3D" id="2.40.128.20">
    <property type="match status" value="1"/>
</dbReference>
<evidence type="ECO:0000256" key="9">
    <source>
        <dbReference type="ARBA" id="ARBA00023288"/>
    </source>
</evidence>
<feature type="transmembrane region" description="Helical" evidence="14">
    <location>
        <begin position="31"/>
        <end position="50"/>
    </location>
</feature>
<dbReference type="PIRSF" id="PIRSF036893">
    <property type="entry name" value="Lipocalin_ApoD"/>
    <property type="match status" value="1"/>
</dbReference>
<keyword evidence="14" id="KW-1133">Transmembrane helix</keyword>
<evidence type="ECO:0000256" key="1">
    <source>
        <dbReference type="ARBA" id="ARBA00004459"/>
    </source>
</evidence>
<evidence type="ECO:0000313" key="17">
    <source>
        <dbReference type="Proteomes" id="UP000183454"/>
    </source>
</evidence>
<evidence type="ECO:0000256" key="5">
    <source>
        <dbReference type="ARBA" id="ARBA00023121"/>
    </source>
</evidence>
<keyword evidence="6 12" id="KW-0472">Membrane</keyword>
<dbReference type="GO" id="GO:0006950">
    <property type="term" value="P:response to stress"/>
    <property type="evidence" value="ECO:0007669"/>
    <property type="project" value="UniProtKB-ARBA"/>
</dbReference>
<evidence type="ECO:0000256" key="12">
    <source>
        <dbReference type="PIRNR" id="PIRNR036893"/>
    </source>
</evidence>
<dbReference type="PANTHER" id="PTHR10612">
    <property type="entry name" value="APOLIPOPROTEIN D"/>
    <property type="match status" value="1"/>
</dbReference>
<dbReference type="PANTHER" id="PTHR10612:SF34">
    <property type="entry name" value="APOLIPOPROTEIN D"/>
    <property type="match status" value="1"/>
</dbReference>
<dbReference type="PROSITE" id="PS00213">
    <property type="entry name" value="LIPOCALIN"/>
    <property type="match status" value="1"/>
</dbReference>
<dbReference type="SUPFAM" id="SSF50814">
    <property type="entry name" value="Lipocalins"/>
    <property type="match status" value="1"/>
</dbReference>
<comment type="subunit">
    <text evidence="3 12">Homodimer.</text>
</comment>
<dbReference type="CDD" id="cd19438">
    <property type="entry name" value="lipocalin_Blc-like"/>
    <property type="match status" value="1"/>
</dbReference>
<dbReference type="Proteomes" id="UP000183454">
    <property type="component" value="Unassembled WGS sequence"/>
</dbReference>
<keyword evidence="5 12" id="KW-0446">Lipid-binding</keyword>
<evidence type="ECO:0000256" key="3">
    <source>
        <dbReference type="ARBA" id="ARBA00011738"/>
    </source>
</evidence>
<dbReference type="InterPro" id="IPR002446">
    <property type="entry name" value="Lipocalin_bac"/>
</dbReference>
<evidence type="ECO:0000256" key="13">
    <source>
        <dbReference type="PIRSR" id="PIRSR036893-52"/>
    </source>
</evidence>
<name>A0A1H2UII0_9PROT</name>
<protein>
    <recommendedName>
        <fullName evidence="11 12">Outer membrane lipoprotein Blc</fullName>
    </recommendedName>
</protein>
<dbReference type="PRINTS" id="PR00179">
    <property type="entry name" value="LIPOCALIN"/>
</dbReference>
<sequence length="201" mass="23139">MAIQYSVLQGIYFESLGITIINSDEVKRMRILLVLFFFLLISCTGMPEGVVPVKNLNISRYLGKWYEIARLDHSFERGLSNVTAEYELHSDDGINVINRGFLAEENKWKVAEGKAYFVGSRDEGHLKVSFFGPFYGSYIIFDLDQENYQYAFVSGYNTSYLWLLSRTPTVSEDLKERFVKKSKELGFDTNALIFTEQNLAK</sequence>
<evidence type="ECO:0000256" key="6">
    <source>
        <dbReference type="ARBA" id="ARBA00023136"/>
    </source>
</evidence>
<keyword evidence="4" id="KW-0732">Signal</keyword>
<keyword evidence="7 13" id="KW-0564">Palmitate</keyword>
<comment type="similarity">
    <text evidence="2 12">Belongs to the calycin superfamily. Lipocalin family.</text>
</comment>
<evidence type="ECO:0000256" key="10">
    <source>
        <dbReference type="ARBA" id="ARBA00057024"/>
    </source>
</evidence>
<dbReference type="GO" id="GO:0008289">
    <property type="term" value="F:lipid binding"/>
    <property type="evidence" value="ECO:0007669"/>
    <property type="project" value="UniProtKB-UniRule"/>
</dbReference>
<keyword evidence="9 12" id="KW-0449">Lipoprotein</keyword>
<evidence type="ECO:0000256" key="4">
    <source>
        <dbReference type="ARBA" id="ARBA00022729"/>
    </source>
</evidence>
<feature type="lipid moiety-binding region" description="S-diacylglycerol cysteine" evidence="13">
    <location>
        <position position="43"/>
    </location>
</feature>
<evidence type="ECO:0000256" key="2">
    <source>
        <dbReference type="ARBA" id="ARBA00006889"/>
    </source>
</evidence>
<feature type="lipid moiety-binding region" description="N-palmitoyl cysteine" evidence="13">
    <location>
        <position position="43"/>
    </location>
</feature>
<organism evidence="16 17">
    <name type="scientific">Nitrosomonas communis</name>
    <dbReference type="NCBI Taxonomy" id="44574"/>
    <lineage>
        <taxon>Bacteria</taxon>
        <taxon>Pseudomonadati</taxon>
        <taxon>Pseudomonadota</taxon>
        <taxon>Betaproteobacteria</taxon>
        <taxon>Nitrosomonadales</taxon>
        <taxon>Nitrosomonadaceae</taxon>
        <taxon>Nitrosomonas</taxon>
    </lineage>
</organism>
<evidence type="ECO:0000256" key="7">
    <source>
        <dbReference type="ARBA" id="ARBA00023139"/>
    </source>
</evidence>
<accession>A0A1H2UII0</accession>
<gene>
    <name evidence="16" type="ORF">SAMN05421882_10163</name>
</gene>
<dbReference type="InterPro" id="IPR047202">
    <property type="entry name" value="Lipocalin_Blc-like_dom"/>
</dbReference>
<evidence type="ECO:0000256" key="14">
    <source>
        <dbReference type="SAM" id="Phobius"/>
    </source>
</evidence>
<dbReference type="PRINTS" id="PR01171">
    <property type="entry name" value="BCTLIPOCALIN"/>
</dbReference>
<keyword evidence="14" id="KW-0812">Transmembrane</keyword>
<dbReference type="GO" id="GO:0009279">
    <property type="term" value="C:cell outer membrane"/>
    <property type="evidence" value="ECO:0007669"/>
    <property type="project" value="UniProtKB-SubCell"/>
</dbReference>
<dbReference type="EMBL" id="FNNH01000016">
    <property type="protein sequence ID" value="SDW55324.1"/>
    <property type="molecule type" value="Genomic_DNA"/>
</dbReference>
<dbReference type="FunFam" id="2.40.128.20:FF:000002">
    <property type="entry name" value="Outer membrane lipoprotein Blc"/>
    <property type="match status" value="1"/>
</dbReference>
<comment type="subcellular location">
    <subcellularLocation>
        <location evidence="1">Cell outer membrane</location>
        <topology evidence="1">Lipid-anchor</topology>
    </subcellularLocation>
</comment>
<evidence type="ECO:0000256" key="8">
    <source>
        <dbReference type="ARBA" id="ARBA00023237"/>
    </source>
</evidence>
<reference evidence="16 17" key="1">
    <citation type="submission" date="2016-10" db="EMBL/GenBank/DDBJ databases">
        <authorList>
            <person name="de Groot N.N."/>
        </authorList>
    </citation>
    <scope>NUCLEOTIDE SEQUENCE [LARGE SCALE GENOMIC DNA]</scope>
    <source>
        <strain evidence="16 17">Nm110</strain>
    </source>
</reference>
<evidence type="ECO:0000313" key="16">
    <source>
        <dbReference type="EMBL" id="SDW55324.1"/>
    </source>
</evidence>
<evidence type="ECO:0000256" key="11">
    <source>
        <dbReference type="ARBA" id="ARBA00071217"/>
    </source>
</evidence>
<dbReference type="InterPro" id="IPR022271">
    <property type="entry name" value="Lipocalin_ApoD"/>
</dbReference>
<keyword evidence="8 12" id="KW-0998">Cell outer membrane</keyword>
<dbReference type="InterPro" id="IPR000566">
    <property type="entry name" value="Lipocln_cytosolic_FA-bd_dom"/>
</dbReference>
<dbReference type="Pfam" id="PF08212">
    <property type="entry name" value="Lipocalin_2"/>
    <property type="match status" value="1"/>
</dbReference>
<dbReference type="AlphaFoldDB" id="A0A1H2UII0"/>
<proteinExistence type="inferred from homology"/>
<dbReference type="InterPro" id="IPR012674">
    <property type="entry name" value="Calycin"/>
</dbReference>
<evidence type="ECO:0000259" key="15">
    <source>
        <dbReference type="Pfam" id="PF08212"/>
    </source>
</evidence>